<accession>A0A6V7VRI3</accession>
<evidence type="ECO:0000256" key="2">
    <source>
        <dbReference type="SAM" id="MobiDB-lite"/>
    </source>
</evidence>
<dbReference type="InterPro" id="IPR036116">
    <property type="entry name" value="FN3_sf"/>
</dbReference>
<dbReference type="PANTHER" id="PTHR46708:SF11">
    <property type="entry name" value="RECEPTOR-TYPE TYROSINE-PROTEIN PHOSPHATASE ETA-LIKE"/>
    <property type="match status" value="1"/>
</dbReference>
<feature type="domain" description="Fibronectin type-III" evidence="3">
    <location>
        <begin position="68"/>
        <end position="168"/>
    </location>
</feature>
<gene>
    <name evidence="4" type="ORF">MENT_LOCUS29292</name>
</gene>
<protein>
    <recommendedName>
        <fullName evidence="3">Fibronectin type-III domain-containing protein</fullName>
    </recommendedName>
</protein>
<evidence type="ECO:0000313" key="5">
    <source>
        <dbReference type="Proteomes" id="UP000580250"/>
    </source>
</evidence>
<sequence length="312" mass="36240">MVGAYYIDRLHFFGRRMDLEQRRIEAMKREAMRKLFETATAMYRLNAGSFSKKQINLIKKMPEVIIPMPKGIAPFNATADSVTLKWEPSTQIFLEGKPFWYTLSYAPRTPHRLNNSTKVIDFLRQNRFVVSGLKSFTLYEFNVRISTSEGSSKPVKCQEYTEPCTVPQLLQLDAISSETATISWRAPRKIMGQKFEAGKRRRFTLIGLNADTRYIVCTVALHNFGQAAISRSLRFKTRSWWFDEENIEKELLNKDEQQQLFLDRIRCNNFLLPPKWQKRERKPSLREPSIGVSSGGATRRSSLQSGEYQDRS</sequence>
<organism evidence="4 5">
    <name type="scientific">Meloidogyne enterolobii</name>
    <name type="common">Root-knot nematode worm</name>
    <name type="synonym">Meloidogyne mayaguensis</name>
    <dbReference type="NCBI Taxonomy" id="390850"/>
    <lineage>
        <taxon>Eukaryota</taxon>
        <taxon>Metazoa</taxon>
        <taxon>Ecdysozoa</taxon>
        <taxon>Nematoda</taxon>
        <taxon>Chromadorea</taxon>
        <taxon>Rhabditida</taxon>
        <taxon>Tylenchina</taxon>
        <taxon>Tylenchomorpha</taxon>
        <taxon>Tylenchoidea</taxon>
        <taxon>Meloidogynidae</taxon>
        <taxon>Meloidogyninae</taxon>
        <taxon>Meloidogyne</taxon>
    </lineage>
</organism>
<evidence type="ECO:0000259" key="3">
    <source>
        <dbReference type="PROSITE" id="PS50853"/>
    </source>
</evidence>
<evidence type="ECO:0000256" key="1">
    <source>
        <dbReference type="ARBA" id="ARBA00022737"/>
    </source>
</evidence>
<dbReference type="PROSITE" id="PS50853">
    <property type="entry name" value="FN3"/>
    <property type="match status" value="1"/>
</dbReference>
<dbReference type="InterPro" id="IPR050991">
    <property type="entry name" value="ECM_Regulatory_Proteins"/>
</dbReference>
<dbReference type="InterPro" id="IPR003961">
    <property type="entry name" value="FN3_dom"/>
</dbReference>
<name>A0A6V7VRI3_MELEN</name>
<dbReference type="SMART" id="SM00060">
    <property type="entry name" value="FN3"/>
    <property type="match status" value="2"/>
</dbReference>
<dbReference type="PANTHER" id="PTHR46708">
    <property type="entry name" value="TENASCIN"/>
    <property type="match status" value="1"/>
</dbReference>
<dbReference type="Gene3D" id="2.60.40.10">
    <property type="entry name" value="Immunoglobulins"/>
    <property type="match status" value="1"/>
</dbReference>
<dbReference type="OrthoDB" id="8923679at2759"/>
<dbReference type="AlphaFoldDB" id="A0A6V7VRI3"/>
<dbReference type="Pfam" id="PF00041">
    <property type="entry name" value="fn3"/>
    <property type="match status" value="1"/>
</dbReference>
<dbReference type="InterPro" id="IPR013783">
    <property type="entry name" value="Ig-like_fold"/>
</dbReference>
<dbReference type="SUPFAM" id="SSF49265">
    <property type="entry name" value="Fibronectin type III"/>
    <property type="match status" value="1"/>
</dbReference>
<dbReference type="CDD" id="cd00063">
    <property type="entry name" value="FN3"/>
    <property type="match status" value="2"/>
</dbReference>
<dbReference type="Proteomes" id="UP000580250">
    <property type="component" value="Unassembled WGS sequence"/>
</dbReference>
<evidence type="ECO:0000313" key="4">
    <source>
        <dbReference type="EMBL" id="CAD2177419.1"/>
    </source>
</evidence>
<comment type="caution">
    <text evidence="4">The sequence shown here is derived from an EMBL/GenBank/DDBJ whole genome shotgun (WGS) entry which is preliminary data.</text>
</comment>
<feature type="compositionally biased region" description="Polar residues" evidence="2">
    <location>
        <begin position="291"/>
        <end position="312"/>
    </location>
</feature>
<reference evidence="4 5" key="1">
    <citation type="submission" date="2020-08" db="EMBL/GenBank/DDBJ databases">
        <authorList>
            <person name="Koutsovoulos G."/>
            <person name="Danchin GJ E."/>
        </authorList>
    </citation>
    <scope>NUCLEOTIDE SEQUENCE [LARGE SCALE GENOMIC DNA]</scope>
</reference>
<feature type="region of interest" description="Disordered" evidence="2">
    <location>
        <begin position="278"/>
        <end position="312"/>
    </location>
</feature>
<dbReference type="EMBL" id="CAJEWN010000297">
    <property type="protein sequence ID" value="CAD2177419.1"/>
    <property type="molecule type" value="Genomic_DNA"/>
</dbReference>
<keyword evidence="1" id="KW-0677">Repeat</keyword>
<proteinExistence type="predicted"/>